<dbReference type="InterPro" id="IPR027417">
    <property type="entry name" value="P-loop_NTPase"/>
</dbReference>
<dbReference type="EMBL" id="JPOS01000094">
    <property type="protein sequence ID" value="KGE85058.1"/>
    <property type="molecule type" value="Genomic_DNA"/>
</dbReference>
<dbReference type="Gene3D" id="3.40.50.300">
    <property type="entry name" value="P-loop containing nucleotide triphosphate hydrolases"/>
    <property type="match status" value="1"/>
</dbReference>
<organism evidence="1 2">
    <name type="scientific">Phaeodactylibacter xiamenensis</name>
    <dbReference type="NCBI Taxonomy" id="1524460"/>
    <lineage>
        <taxon>Bacteria</taxon>
        <taxon>Pseudomonadati</taxon>
        <taxon>Bacteroidota</taxon>
        <taxon>Saprospiria</taxon>
        <taxon>Saprospirales</taxon>
        <taxon>Haliscomenobacteraceae</taxon>
        <taxon>Phaeodactylibacter</taxon>
    </lineage>
</organism>
<dbReference type="STRING" id="1524460.IX84_30120"/>
<gene>
    <name evidence="1" type="ORF">IX84_30120</name>
</gene>
<sequence length="274" mass="32201">MAVPEIVFHVGLGKVASTYLQHRFFPKLQKIHYIPTNRYRQVPDIIKKGKYGRYFVSREFDQQLEREVSWFASYYPEVKPIIIFRRHDGWAASQYRRYVKNGGHLPFTGFLDVEGDTGLWKVSDFIFYNHIEQLEKHFTHKPLVLFYEELRSDPWAFFDKIAAYADAAYDPKDVSLAKVHTSYKEKELKVMRKMGKYIFGEELTPTNSRSLSGWLHRRGQMLASYAVLYPSKLLPKRFVDPAPLIPPEELEKVRDFFAEDWAKVKAYAEKSATV</sequence>
<accession>A0A098RZP3</accession>
<dbReference type="AlphaFoldDB" id="A0A098RZP3"/>
<name>A0A098RZP3_9BACT</name>
<evidence type="ECO:0000313" key="2">
    <source>
        <dbReference type="Proteomes" id="UP000029736"/>
    </source>
</evidence>
<comment type="caution">
    <text evidence="1">The sequence shown here is derived from an EMBL/GenBank/DDBJ whole genome shotgun (WGS) entry which is preliminary data.</text>
</comment>
<dbReference type="Proteomes" id="UP000029736">
    <property type="component" value="Unassembled WGS sequence"/>
</dbReference>
<dbReference type="OrthoDB" id="1349535at2"/>
<evidence type="ECO:0008006" key="3">
    <source>
        <dbReference type="Google" id="ProtNLM"/>
    </source>
</evidence>
<keyword evidence="2" id="KW-1185">Reference proteome</keyword>
<proteinExistence type="predicted"/>
<dbReference type="SUPFAM" id="SSF52540">
    <property type="entry name" value="P-loop containing nucleoside triphosphate hydrolases"/>
    <property type="match status" value="1"/>
</dbReference>
<evidence type="ECO:0000313" key="1">
    <source>
        <dbReference type="EMBL" id="KGE85058.1"/>
    </source>
</evidence>
<protein>
    <recommendedName>
        <fullName evidence="3">Sulfotransferase domain-containing protein</fullName>
    </recommendedName>
</protein>
<dbReference type="RefSeq" id="WP_044229629.1">
    <property type="nucleotide sequence ID" value="NZ_JBKAGJ010000058.1"/>
</dbReference>
<reference evidence="1 2" key="1">
    <citation type="journal article" date="2014" name="Int. J. Syst. Evol. Microbiol.">
        <title>Phaeodactylibacter xiamenensis gen. nov., sp. nov., a member of the family Saprospiraceae isolated from the marine alga Phaeodactylum tricornutum.</title>
        <authorList>
            <person name="Chen Z.Jr."/>
            <person name="Lei X."/>
            <person name="Lai Q."/>
            <person name="Li Y."/>
            <person name="Zhang B."/>
            <person name="Zhang J."/>
            <person name="Zhang H."/>
            <person name="Yang L."/>
            <person name="Zheng W."/>
            <person name="Tian Y."/>
            <person name="Yu Z."/>
            <person name="Xu H.Jr."/>
            <person name="Zheng T."/>
        </authorList>
    </citation>
    <scope>NUCLEOTIDE SEQUENCE [LARGE SCALE GENOMIC DNA]</scope>
    <source>
        <strain evidence="1 2">KD52</strain>
    </source>
</reference>